<evidence type="ECO:0000313" key="4">
    <source>
        <dbReference type="EMBL" id="AYF77903.1"/>
    </source>
</evidence>
<dbReference type="InterPro" id="IPR036661">
    <property type="entry name" value="Luciferase-like_sf"/>
</dbReference>
<accession>A0A386ZKU2</accession>
<dbReference type="GO" id="GO:0016705">
    <property type="term" value="F:oxidoreductase activity, acting on paired donors, with incorporation or reduction of molecular oxygen"/>
    <property type="evidence" value="ECO:0007669"/>
    <property type="project" value="InterPro"/>
</dbReference>
<dbReference type="InterPro" id="IPR011251">
    <property type="entry name" value="Luciferase-like_dom"/>
</dbReference>
<keyword evidence="5" id="KW-1185">Reference proteome</keyword>
<evidence type="ECO:0000313" key="5">
    <source>
        <dbReference type="Proteomes" id="UP000267164"/>
    </source>
</evidence>
<feature type="region of interest" description="Disordered" evidence="2">
    <location>
        <begin position="182"/>
        <end position="209"/>
    </location>
</feature>
<dbReference type="KEGG" id="nyu:D7D52_33395"/>
<evidence type="ECO:0000259" key="3">
    <source>
        <dbReference type="Pfam" id="PF00296"/>
    </source>
</evidence>
<dbReference type="PANTHER" id="PTHR43244:SF1">
    <property type="entry name" value="5,10-METHYLENETETRAHYDROMETHANOPTERIN REDUCTASE"/>
    <property type="match status" value="1"/>
</dbReference>
<dbReference type="EMBL" id="CP032568">
    <property type="protein sequence ID" value="AYF77903.1"/>
    <property type="molecule type" value="Genomic_DNA"/>
</dbReference>
<reference evidence="4 5" key="1">
    <citation type="submission" date="2018-09" db="EMBL/GenBank/DDBJ databases">
        <title>Nocardia yunnanensis sp. nov., an actinomycete isolated from a soil sample.</title>
        <authorList>
            <person name="Zhang J."/>
        </authorList>
    </citation>
    <scope>NUCLEOTIDE SEQUENCE [LARGE SCALE GENOMIC DNA]</scope>
    <source>
        <strain evidence="4 5">CFHS0054</strain>
    </source>
</reference>
<dbReference type="RefSeq" id="WP_120742831.1">
    <property type="nucleotide sequence ID" value="NZ_CP032568.1"/>
</dbReference>
<proteinExistence type="predicted"/>
<gene>
    <name evidence="4" type="ORF">D7D52_33395</name>
</gene>
<dbReference type="Pfam" id="PF00296">
    <property type="entry name" value="Bac_luciferase"/>
    <property type="match status" value="1"/>
</dbReference>
<keyword evidence="1" id="KW-0560">Oxidoreductase</keyword>
<protein>
    <submittedName>
        <fullName evidence="4">LLM class flavin-dependent oxidoreductase</fullName>
    </submittedName>
</protein>
<feature type="domain" description="Luciferase-like" evidence="3">
    <location>
        <begin position="19"/>
        <end position="360"/>
    </location>
</feature>
<dbReference type="SUPFAM" id="SSF51679">
    <property type="entry name" value="Bacterial luciferase-like"/>
    <property type="match status" value="1"/>
</dbReference>
<dbReference type="Proteomes" id="UP000267164">
    <property type="component" value="Chromosome"/>
</dbReference>
<sequence>MTVPHLSVSLPYWQNRAPLDALQVAAAAEELGYHRLWIGEMATFDAFALATAIGQGAGRIPLCLGPLPIGVRSPATIALGAASVAALTGRPVDVALGTSSTIVVRDWHGRRRHRTARHLDEATRIVRALLAGEKVEYDGLIERIRGFRLRLPALRASLSATVLGSGGSGEFGLASVGSAHGRAATNGHGPAADRPATEADRSAGSALEPTRASAGGEIVVAAFGNRALEVAARVADRAVLNLVTPAQAARCVTAVREFAATSGRPAPPVSVWVTAAFEPDAEMLATVRQAVVAYLRAPGYDTMFTEAGFGDVVQLAHRGAHPRELLAAIPDELPATVGMFGDAAALTARLRQYRDAGVDEVVIVPVTTAADPAGHATLAALAGIHGEARGSTDDH</sequence>
<evidence type="ECO:0000256" key="2">
    <source>
        <dbReference type="SAM" id="MobiDB-lite"/>
    </source>
</evidence>
<name>A0A386ZKU2_9NOCA</name>
<dbReference type="AlphaFoldDB" id="A0A386ZKU2"/>
<dbReference type="Gene3D" id="3.20.20.30">
    <property type="entry name" value="Luciferase-like domain"/>
    <property type="match status" value="1"/>
</dbReference>
<dbReference type="OrthoDB" id="5729035at2"/>
<evidence type="ECO:0000256" key="1">
    <source>
        <dbReference type="ARBA" id="ARBA00023002"/>
    </source>
</evidence>
<organism evidence="4 5">
    <name type="scientific">Nocardia yunnanensis</name>
    <dbReference type="NCBI Taxonomy" id="2382165"/>
    <lineage>
        <taxon>Bacteria</taxon>
        <taxon>Bacillati</taxon>
        <taxon>Actinomycetota</taxon>
        <taxon>Actinomycetes</taxon>
        <taxon>Mycobacteriales</taxon>
        <taxon>Nocardiaceae</taxon>
        <taxon>Nocardia</taxon>
    </lineage>
</organism>
<dbReference type="InterPro" id="IPR050564">
    <property type="entry name" value="F420-G6PD/mer"/>
</dbReference>
<dbReference type="PANTHER" id="PTHR43244">
    <property type="match status" value="1"/>
</dbReference>